<evidence type="ECO:0000256" key="4">
    <source>
        <dbReference type="PROSITE-ProRule" id="PRU00277"/>
    </source>
</evidence>
<reference evidence="8 9" key="1">
    <citation type="submission" date="2018-08" db="EMBL/GenBank/DDBJ databases">
        <title>Genomic Encyclopedia of Archaeal and Bacterial Type Strains, Phase II (KMG-II): from individual species to whole genera.</title>
        <authorList>
            <person name="Goeker M."/>
        </authorList>
    </citation>
    <scope>NUCLEOTIDE SEQUENCE [LARGE SCALE GENOMIC DNA]</scope>
    <source>
        <strain evidence="8 9">DSM 45791</strain>
    </source>
</reference>
<comment type="caution">
    <text evidence="8">The sequence shown here is derived from an EMBL/GenBank/DDBJ whole genome shotgun (WGS) entry which is preliminary data.</text>
</comment>
<evidence type="ECO:0000313" key="9">
    <source>
        <dbReference type="Proteomes" id="UP000256269"/>
    </source>
</evidence>
<evidence type="ECO:0000256" key="6">
    <source>
        <dbReference type="SAM" id="MobiDB-lite"/>
    </source>
</evidence>
<sequence>MVESGDYVLVNVEGKVWQGNRSVVDSYTNRAPQGLPLSTAMPAWQHLAGSRVGSRVMMVVPPKDGFGSSGNPAASVTATDTLVFVFDVLQAIAPTAAADGAMQPYHPTADQPSVKDGLHGSEITVPTESKPPDKLATAPLRRGSGPPILSGQTVVTQYSGVVWRTGKQFDSSWQHGVPQTFVLGAGQVLPGWEQGLGGLPVGSRVLLTVPPALGYGQAAKPAVEGDDTLVFVIDIVAAVSGG</sequence>
<keyword evidence="9" id="KW-1185">Reference proteome</keyword>
<feature type="domain" description="PPIase FKBP-type" evidence="7">
    <location>
        <begin position="151"/>
        <end position="239"/>
    </location>
</feature>
<keyword evidence="2 4" id="KW-0697">Rotamase</keyword>
<dbReference type="RefSeq" id="WP_116179731.1">
    <property type="nucleotide sequence ID" value="NZ_CP144375.1"/>
</dbReference>
<feature type="domain" description="PPIase FKBP-type" evidence="7">
    <location>
        <begin position="5"/>
        <end position="92"/>
    </location>
</feature>
<keyword evidence="3 4" id="KW-0413">Isomerase</keyword>
<dbReference type="InterPro" id="IPR001179">
    <property type="entry name" value="PPIase_FKBP_dom"/>
</dbReference>
<dbReference type="EC" id="5.2.1.8" evidence="5"/>
<evidence type="ECO:0000259" key="7">
    <source>
        <dbReference type="PROSITE" id="PS50059"/>
    </source>
</evidence>
<dbReference type="Proteomes" id="UP000256269">
    <property type="component" value="Unassembled WGS sequence"/>
</dbReference>
<evidence type="ECO:0000256" key="2">
    <source>
        <dbReference type="ARBA" id="ARBA00023110"/>
    </source>
</evidence>
<feature type="region of interest" description="Disordered" evidence="6">
    <location>
        <begin position="101"/>
        <end position="146"/>
    </location>
</feature>
<accession>A0A3E0H0S1</accession>
<dbReference type="OrthoDB" id="25996at2"/>
<dbReference type="Pfam" id="PF00254">
    <property type="entry name" value="FKBP_C"/>
    <property type="match status" value="2"/>
</dbReference>
<dbReference type="PROSITE" id="PS50059">
    <property type="entry name" value="FKBP_PPIASE"/>
    <property type="match status" value="2"/>
</dbReference>
<evidence type="ECO:0000256" key="3">
    <source>
        <dbReference type="ARBA" id="ARBA00023235"/>
    </source>
</evidence>
<dbReference type="EMBL" id="QUNO01000017">
    <property type="protein sequence ID" value="REH35649.1"/>
    <property type="molecule type" value="Genomic_DNA"/>
</dbReference>
<dbReference type="InterPro" id="IPR044609">
    <property type="entry name" value="FKBP2/11"/>
</dbReference>
<dbReference type="GO" id="GO:0003755">
    <property type="term" value="F:peptidyl-prolyl cis-trans isomerase activity"/>
    <property type="evidence" value="ECO:0007669"/>
    <property type="project" value="UniProtKB-UniRule"/>
</dbReference>
<evidence type="ECO:0000313" key="8">
    <source>
        <dbReference type="EMBL" id="REH35649.1"/>
    </source>
</evidence>
<comment type="similarity">
    <text evidence="5">Belongs to the FKBP-type PPIase family.</text>
</comment>
<evidence type="ECO:0000256" key="1">
    <source>
        <dbReference type="ARBA" id="ARBA00000971"/>
    </source>
</evidence>
<evidence type="ECO:0000256" key="5">
    <source>
        <dbReference type="RuleBase" id="RU003915"/>
    </source>
</evidence>
<gene>
    <name evidence="8" type="ORF">BCF44_11737</name>
</gene>
<dbReference type="PANTHER" id="PTHR45779:SF7">
    <property type="entry name" value="PEPTIDYLPROLYL ISOMERASE"/>
    <property type="match status" value="1"/>
</dbReference>
<dbReference type="SUPFAM" id="SSF54534">
    <property type="entry name" value="FKBP-like"/>
    <property type="match status" value="2"/>
</dbReference>
<dbReference type="Gene3D" id="3.10.50.40">
    <property type="match status" value="2"/>
</dbReference>
<dbReference type="PANTHER" id="PTHR45779">
    <property type="entry name" value="PEPTIDYLPROLYL ISOMERASE"/>
    <property type="match status" value="1"/>
</dbReference>
<dbReference type="InterPro" id="IPR046357">
    <property type="entry name" value="PPIase_dom_sf"/>
</dbReference>
<comment type="catalytic activity">
    <reaction evidence="1 4 5">
        <text>[protein]-peptidylproline (omega=180) = [protein]-peptidylproline (omega=0)</text>
        <dbReference type="Rhea" id="RHEA:16237"/>
        <dbReference type="Rhea" id="RHEA-COMP:10747"/>
        <dbReference type="Rhea" id="RHEA-COMP:10748"/>
        <dbReference type="ChEBI" id="CHEBI:83833"/>
        <dbReference type="ChEBI" id="CHEBI:83834"/>
        <dbReference type="EC" id="5.2.1.8"/>
    </reaction>
</comment>
<dbReference type="AlphaFoldDB" id="A0A3E0H0S1"/>
<organism evidence="8 9">
    <name type="scientific">Kutzneria buriramensis</name>
    <dbReference type="NCBI Taxonomy" id="1045776"/>
    <lineage>
        <taxon>Bacteria</taxon>
        <taxon>Bacillati</taxon>
        <taxon>Actinomycetota</taxon>
        <taxon>Actinomycetes</taxon>
        <taxon>Pseudonocardiales</taxon>
        <taxon>Pseudonocardiaceae</taxon>
        <taxon>Kutzneria</taxon>
    </lineage>
</organism>
<proteinExistence type="inferred from homology"/>
<name>A0A3E0H0S1_9PSEU</name>
<protein>
    <recommendedName>
        <fullName evidence="5">Peptidyl-prolyl cis-trans isomerase</fullName>
        <ecNumber evidence="5">5.2.1.8</ecNumber>
    </recommendedName>
</protein>